<dbReference type="InterPro" id="IPR001709">
    <property type="entry name" value="Flavoprot_Pyr_Nucl_cyt_Rdtase"/>
</dbReference>
<feature type="domain" description="Oxidoreductase FAD/NAD(P)-binding" evidence="7">
    <location>
        <begin position="45"/>
        <end position="153"/>
    </location>
</feature>
<evidence type="ECO:0000259" key="7">
    <source>
        <dbReference type="Pfam" id="PF00175"/>
    </source>
</evidence>
<dbReference type="PRINTS" id="PR00406">
    <property type="entry name" value="CYTB5RDTASE"/>
</dbReference>
<keyword evidence="3 6" id="KW-0274">FAD</keyword>
<comment type="cofactor">
    <cofactor evidence="1 6">
        <name>FAD</name>
        <dbReference type="ChEBI" id="CHEBI:57692"/>
    </cofactor>
</comment>
<dbReference type="GO" id="GO:0071949">
    <property type="term" value="F:FAD binding"/>
    <property type="evidence" value="ECO:0007669"/>
    <property type="project" value="TreeGrafter"/>
</dbReference>
<dbReference type="CDD" id="cd06183">
    <property type="entry name" value="cyt_b5_reduct_like"/>
    <property type="match status" value="1"/>
</dbReference>
<evidence type="ECO:0000313" key="8">
    <source>
        <dbReference type="EMBL" id="AZL94190.1"/>
    </source>
</evidence>
<keyword evidence="2 6" id="KW-0285">Flavoprotein</keyword>
<dbReference type="EMBL" id="MK212224">
    <property type="protein sequence ID" value="AZL94190.1"/>
    <property type="molecule type" value="mRNA"/>
</dbReference>
<accession>A0A3Q8UBD0</accession>
<dbReference type="EMBL" id="MK212228">
    <property type="protein sequence ID" value="AZL94194.1"/>
    <property type="molecule type" value="mRNA"/>
</dbReference>
<dbReference type="InterPro" id="IPR001834">
    <property type="entry name" value="CBR-like"/>
</dbReference>
<dbReference type="AlphaFoldDB" id="A0A3Q8UBD0"/>
<dbReference type="InterPro" id="IPR039261">
    <property type="entry name" value="FNR_nucleotide-bd"/>
</dbReference>
<dbReference type="GO" id="GO:0016491">
    <property type="term" value="F:oxidoreductase activity"/>
    <property type="evidence" value="ECO:0007669"/>
    <property type="project" value="UniProtKB-KW"/>
</dbReference>
<dbReference type="Pfam" id="PF00175">
    <property type="entry name" value="NAD_binding_1"/>
    <property type="match status" value="1"/>
</dbReference>
<keyword evidence="4" id="KW-0560">Oxidoreductase</keyword>
<dbReference type="InterPro" id="IPR001433">
    <property type="entry name" value="OxRdtase_FAD/NAD-bd"/>
</dbReference>
<evidence type="ECO:0000256" key="6">
    <source>
        <dbReference type="PIRSR" id="PIRSR601834-1"/>
    </source>
</evidence>
<reference evidence="8" key="1">
    <citation type="journal article" date="2018" name="Genome Biol. Evol.">
        <title>Nephromyces encodes a urate metabolism pathway and predicted peroxisomes, demonstrating these are not ancient losses of apicomplexans.</title>
        <authorList>
            <person name="Paight C."/>
            <person name="Slamovits C.H."/>
            <person name="Saffo M.B."/>
            <person name="Lane C.E."/>
        </authorList>
    </citation>
    <scope>NUCLEOTIDE SEQUENCE</scope>
    <source>
        <strain evidence="8">Cardio33</strain>
        <strain evidence="9">Cardio37</strain>
    </source>
</reference>
<evidence type="ECO:0000256" key="1">
    <source>
        <dbReference type="ARBA" id="ARBA00001974"/>
    </source>
</evidence>
<protein>
    <submittedName>
        <fullName evidence="8">NADH-dependent fumarate reductase</fullName>
    </submittedName>
</protein>
<evidence type="ECO:0000313" key="9">
    <source>
        <dbReference type="EMBL" id="AZL94194.1"/>
    </source>
</evidence>
<evidence type="ECO:0000256" key="3">
    <source>
        <dbReference type="ARBA" id="ARBA00022827"/>
    </source>
</evidence>
<dbReference type="PANTHER" id="PTHR19370">
    <property type="entry name" value="NADH-CYTOCHROME B5 REDUCTASE"/>
    <property type="match status" value="1"/>
</dbReference>
<proteinExistence type="evidence at transcript level"/>
<name>A0A3Q8UBD0_9APIC</name>
<dbReference type="PRINTS" id="PR00371">
    <property type="entry name" value="FPNCR"/>
</dbReference>
<evidence type="ECO:0000256" key="4">
    <source>
        <dbReference type="ARBA" id="ARBA00023002"/>
    </source>
</evidence>
<feature type="binding site" evidence="6">
    <location>
        <position position="1"/>
    </location>
    <ligand>
        <name>FAD</name>
        <dbReference type="ChEBI" id="CHEBI:57692"/>
    </ligand>
</feature>
<organism evidence="8">
    <name type="scientific">Cardiosporidium cionae</name>
    <dbReference type="NCBI Taxonomy" id="476202"/>
    <lineage>
        <taxon>Eukaryota</taxon>
        <taxon>Sar</taxon>
        <taxon>Alveolata</taxon>
        <taxon>Apicomplexa</taxon>
        <taxon>Aconoidasida</taxon>
        <taxon>Nephromycida</taxon>
        <taxon>Cardiosporidium</taxon>
    </lineage>
</organism>
<evidence type="ECO:0000256" key="5">
    <source>
        <dbReference type="ARBA" id="ARBA00023027"/>
    </source>
</evidence>
<dbReference type="PANTHER" id="PTHR19370:SF185">
    <property type="entry name" value="NADH-CYTOCHROME B5 REDUCTASE"/>
    <property type="match status" value="1"/>
</dbReference>
<sequence>MTQYLETMEEGDQLRMSGPTSKRIYKGNYNWIISKKPYYRSKVGLVAGGTGIAPFYQLIQEVVKFQDPLEISLVYANKSEKDILLKDELEELQRRHPENIKIHYIVDKADHPETWDYDTGYLTKDILEKHLPPPGDDSMVFTVGPKPMNQLVRKLIPEHLIV</sequence>
<dbReference type="SUPFAM" id="SSF52343">
    <property type="entry name" value="Ferredoxin reductase-like, C-terminal NADP-linked domain"/>
    <property type="match status" value="1"/>
</dbReference>
<dbReference type="Gene3D" id="3.40.50.80">
    <property type="entry name" value="Nucleotide-binding domain of ferredoxin-NADP reductase (FNR) module"/>
    <property type="match status" value="1"/>
</dbReference>
<keyword evidence="5" id="KW-0520">NAD</keyword>
<evidence type="ECO:0000256" key="2">
    <source>
        <dbReference type="ARBA" id="ARBA00022630"/>
    </source>
</evidence>